<accession>A0AAV7U9W4</accession>
<feature type="compositionally biased region" description="Gly residues" evidence="1">
    <location>
        <begin position="131"/>
        <end position="140"/>
    </location>
</feature>
<gene>
    <name evidence="2" type="ORF">NDU88_001293</name>
</gene>
<organism evidence="2 3">
    <name type="scientific">Pleurodeles waltl</name>
    <name type="common">Iberian ribbed newt</name>
    <dbReference type="NCBI Taxonomy" id="8319"/>
    <lineage>
        <taxon>Eukaryota</taxon>
        <taxon>Metazoa</taxon>
        <taxon>Chordata</taxon>
        <taxon>Craniata</taxon>
        <taxon>Vertebrata</taxon>
        <taxon>Euteleostomi</taxon>
        <taxon>Amphibia</taxon>
        <taxon>Batrachia</taxon>
        <taxon>Caudata</taxon>
        <taxon>Salamandroidea</taxon>
        <taxon>Salamandridae</taxon>
        <taxon>Pleurodelinae</taxon>
        <taxon>Pleurodeles</taxon>
    </lineage>
</organism>
<evidence type="ECO:0000313" key="3">
    <source>
        <dbReference type="Proteomes" id="UP001066276"/>
    </source>
</evidence>
<dbReference type="Proteomes" id="UP001066276">
    <property type="component" value="Chromosome 3_1"/>
</dbReference>
<name>A0AAV7U9W4_PLEWA</name>
<feature type="region of interest" description="Disordered" evidence="1">
    <location>
        <begin position="1"/>
        <end position="141"/>
    </location>
</feature>
<comment type="caution">
    <text evidence="2">The sequence shown here is derived from an EMBL/GenBank/DDBJ whole genome shotgun (WGS) entry which is preliminary data.</text>
</comment>
<proteinExistence type="predicted"/>
<dbReference type="EMBL" id="JANPWB010000005">
    <property type="protein sequence ID" value="KAJ1184487.1"/>
    <property type="molecule type" value="Genomic_DNA"/>
</dbReference>
<feature type="compositionally biased region" description="Basic and acidic residues" evidence="1">
    <location>
        <begin position="113"/>
        <end position="122"/>
    </location>
</feature>
<evidence type="ECO:0000256" key="1">
    <source>
        <dbReference type="SAM" id="MobiDB-lite"/>
    </source>
</evidence>
<reference evidence="2" key="1">
    <citation type="journal article" date="2022" name="bioRxiv">
        <title>Sequencing and chromosome-scale assembly of the giantPleurodeles waltlgenome.</title>
        <authorList>
            <person name="Brown T."/>
            <person name="Elewa A."/>
            <person name="Iarovenko S."/>
            <person name="Subramanian E."/>
            <person name="Araus A.J."/>
            <person name="Petzold A."/>
            <person name="Susuki M."/>
            <person name="Suzuki K.-i.T."/>
            <person name="Hayashi T."/>
            <person name="Toyoda A."/>
            <person name="Oliveira C."/>
            <person name="Osipova E."/>
            <person name="Leigh N.D."/>
            <person name="Simon A."/>
            <person name="Yun M.H."/>
        </authorList>
    </citation>
    <scope>NUCLEOTIDE SEQUENCE</scope>
    <source>
        <strain evidence="2">20211129_DDA</strain>
        <tissue evidence="2">Liver</tissue>
    </source>
</reference>
<evidence type="ECO:0000313" key="2">
    <source>
        <dbReference type="EMBL" id="KAJ1184487.1"/>
    </source>
</evidence>
<feature type="compositionally biased region" description="Basic and acidic residues" evidence="1">
    <location>
        <begin position="35"/>
        <end position="82"/>
    </location>
</feature>
<dbReference type="AlphaFoldDB" id="A0AAV7U9W4"/>
<keyword evidence="3" id="KW-1185">Reference proteome</keyword>
<sequence>MLFARPRGKSPGGTSRLAESEEEEAGLFQNAQLPKDTERVNDSVKKGKERRNRVPVEREGGETEPPGDREARQHRGELRPGDGEPLQQGGELWPGRGEPLQQGGELWPGDGEPLEHGVELRQGDGVTENAGDGGGRGCAGAGHVLGITWPNQVRGVYWGCGGRVEKSGHQP</sequence>
<protein>
    <submittedName>
        <fullName evidence="2">Uncharacterized protein</fullName>
    </submittedName>
</protein>